<evidence type="ECO:0000313" key="1">
    <source>
        <dbReference type="EMBL" id="KAJ8906754.1"/>
    </source>
</evidence>
<accession>A0AAV8UW27</accession>
<protein>
    <recommendedName>
        <fullName evidence="3">Glycosyltransferase 2-like domain-containing protein</fullName>
    </recommendedName>
</protein>
<evidence type="ECO:0000313" key="2">
    <source>
        <dbReference type="Proteomes" id="UP001157974"/>
    </source>
</evidence>
<evidence type="ECO:0008006" key="3">
    <source>
        <dbReference type="Google" id="ProtNLM"/>
    </source>
</evidence>
<name>A0AAV8UW27_9RHOD</name>
<keyword evidence="2" id="KW-1185">Reference proteome</keyword>
<dbReference type="EMBL" id="JAMWBK010000003">
    <property type="protein sequence ID" value="KAJ8906754.1"/>
    <property type="molecule type" value="Genomic_DNA"/>
</dbReference>
<proteinExistence type="predicted"/>
<dbReference type="Proteomes" id="UP001157974">
    <property type="component" value="Unassembled WGS sequence"/>
</dbReference>
<reference evidence="1 2" key="1">
    <citation type="journal article" date="2023" name="Nat. Commun.">
        <title>Origin of minicircular mitochondrial genomes in red algae.</title>
        <authorList>
            <person name="Lee Y."/>
            <person name="Cho C.H."/>
            <person name="Lee Y.M."/>
            <person name="Park S.I."/>
            <person name="Yang J.H."/>
            <person name="West J.A."/>
            <person name="Bhattacharya D."/>
            <person name="Yoon H.S."/>
        </authorList>
    </citation>
    <scope>NUCLEOTIDE SEQUENCE [LARGE SCALE GENOMIC DNA]</scope>
    <source>
        <strain evidence="1 2">CCMP1338</strain>
        <tissue evidence="1">Whole cell</tissue>
    </source>
</reference>
<dbReference type="AlphaFoldDB" id="A0AAV8UW27"/>
<sequence length="701" mass="79796">MEIPLFPLCSVEEKNLQFLFPTVPSTRLNLGSDGQIKSNYEDPYINIKPLIIHVGVLSWVDAADRFVLSIDGARCLSGTGDALELDVVLNPSRSALYRIETDLQLSGATFRQAYSLRLNSPLMDAKTEELSEGVCSSIAGESCTIDQQQDVVVTIYSYDRPRHLLLLLEDITREADRAELKVHVNVIDDNSIDCVYPAQHDNVYDSDSKYENDLREFSIDQGSSQFDLICPSLPRFRRVLEILGRRNWKFFSSRERHGKKRYWHQVAQAHRLLKGIQTRFFVFLPDDDRLCEDFFRKAISAWEQITDMNKASLMLHVEEKRAKEAVWTPLKPVREGHVYRIGWVESGNFLCTSKLLELMNYSFPRIPSNRWDQRPTLSSGVGSQLSETLYKAKLGMFLTINSLVAHVGNEESKMNSDLRASEQLNTYMFEDGEDALEKLLKEPPSVVATLATKWGRLRSLQSVVHSLACQVDRIHVYLNDYEFVPAFLRGLSWVHVYRSQDELGDLGDTGKFFKAGKFHSQYVVTADDDLVYPPDYVDKLVEFIRRFQPPIIVGLHGIILREELLKPQTGISRGYYASRKVMMGTGTVEQAIDVQILGTGLTMYRGEDLPYLSVRSFKLKNMADVWFGIEAKRNNVPMVVMPHEQGWVFEVAGTTEDSLYVSYTKRRLADKALTEVVLKELPWAVLPSTLLNTSTPTPSST</sequence>
<dbReference type="InterPro" id="IPR029044">
    <property type="entry name" value="Nucleotide-diphossugar_trans"/>
</dbReference>
<gene>
    <name evidence="1" type="ORF">NDN08_003242</name>
</gene>
<dbReference type="SUPFAM" id="SSF53448">
    <property type="entry name" value="Nucleotide-diphospho-sugar transferases"/>
    <property type="match status" value="2"/>
</dbReference>
<comment type="caution">
    <text evidence="1">The sequence shown here is derived from an EMBL/GenBank/DDBJ whole genome shotgun (WGS) entry which is preliminary data.</text>
</comment>
<organism evidence="1 2">
    <name type="scientific">Rhodosorus marinus</name>
    <dbReference type="NCBI Taxonomy" id="101924"/>
    <lineage>
        <taxon>Eukaryota</taxon>
        <taxon>Rhodophyta</taxon>
        <taxon>Stylonematophyceae</taxon>
        <taxon>Stylonematales</taxon>
        <taxon>Stylonemataceae</taxon>
        <taxon>Rhodosorus</taxon>
    </lineage>
</organism>